<proteinExistence type="predicted"/>
<name>A0ACC5Y4U3_9TELE</name>
<evidence type="ECO:0000313" key="1">
    <source>
        <dbReference type="EMBL" id="MCJ8730780.1"/>
    </source>
</evidence>
<evidence type="ECO:0000313" key="2">
    <source>
        <dbReference type="Proteomes" id="UP000830395"/>
    </source>
</evidence>
<sequence>MYTGVAPNLSDCEGIGKICHAHADCVKARNSFTCVCLPGYNGDGLQCEDIDECTVGIHSCNLRAHCENTPGSYSCVCLDGYSGDGFQCVDINECQTGNGGCHTDAICTNTNGGRTCQCKSGFIGNGLQCTDDNECTRPNICHWNAVCTNIPGSYICTCSSGYKGNGNYLCLDTDECSEIPGVCPAHIGFKGCKNLPGTYQCLCSNGYQSNGKTCEDINECADNICSRFSNCVNTPGSYQCSCREGFTGNGITCVDVNECSGKNLCDPNALCINVLGSYECSCRTGFLGEGFQCTDINECKVNNVCPVGATCINTAGSFSCDCGQGYIFNKTQCQDLDECAVGRCSPYASCTNFPGSFTCACHPGFVGDGLFCVDVNECALSQKCPSYALCTNLPGSYNCTCMVGYTGDGLTLCSDIDECQVNSGGCSAKATCVNSMGSFSCLCPSGFILVNSTICQDVDECQVLEKPCKAYEKCSNKEGFYECSCQTGFTRPSKNTGCSDIDECLIYQSCHPNATCVNSVGSFMCTCKNGFSGNGTYCEDVNECAAKGACHPHALCHNIPGDFSCQCQKGFEGNGFDCLDLDECVLSNTACPANSVCINSPGTYVCSCMNGTVVYNNTCAPPSTWCNPPCHPFGLCHPSPMGYQCVCDVGFKGNGFICSDIDECQQNVCLRNETECVNSPGSFSCICKMGYAQNGTECMDVDECTSGKAECSEFAQCVNTVGSHLCFCLSGFTGNGKSCSDIDECQSQNGGCHPVASCTNTPGSYKCTCPPGMPGSGFDCVDVDECLVNSTLHHNCSHLALCNNTVGSYVCHCLEGYQGDGFTCADVDECLLPSCGSSNMICQNTPGAYTCTCILGMVYDSGTCVSEKECVNSTQGCSTHAECNAILGSYYCACREGFYGNGMECRDVNECSWTGKQTCPEFSYCFNTEGSYYCDCWKGYQNNGTQCEDINECQMGNFTCPDHSICINKEGGYYCPCSVGFVAKNSLCLDIDECATSPTLCPNSSDCKNTVGSYFCLLALGPVCVDLNECRQNRGGCHPAALCQNSIAGFQCQCTNGWDTTAQKGSGSYGCIDRNECLSATACYGNTTCTNLIGSFSCTCPGDNSNCQQSTQIENVLYPFGLEVGDERIPMSTADGNSPYIIPPVGFLFMGKLYERLFFSDNGLVQFQTVDTNQKLLLPIPFSKGFSGSESMAMLAVFWDDADLTLGDGKLFYKEYHQFNISDVYSQIVFNRTREDVTQFEVKRGKPAFTPTWILKITWDHVLPISYQKINLSETNTFQAILTTDGIRSFALLRYGDMSWGPGQRIYHNALIGYTDGISTYHNEIPNPPSNLFGPGGRYRPQSIVGNTGQLGQLLYDLTGATVVGSDPQSQCQVWALKEPEPKEWTLGLTPCPCTRTQALDDLVFGPETLPVENGTYVQKLRGLRWGGNAGQVFQSILFNKQNAGKTCVYDPQGPLLAGYSERYFTNDKIQEHIDKDLMPFQWCCVQSSFCHLYLAKRPLDRCQGYGWTRLDPSIPESTGAPGLGLAYGSLHFVTFDGTNYTFKAIGVFVIVRLSSGKGSNVFTLQGETEVLETSGQPSQVPALARLAAYHQAFGKVEWRSSMSEEKLIVLINDVEFPVFAGIVLSVQQGFALRCPTVQRCATVYEGGLNVDVWMGDARRLSTLVEVPQSFYNRTVGLLGLWNANTSDDFLLSNGHLLSLPDNNPPSENRLLLFGQSWAVPLPESLLFATSPLTPFQPVGTEELMTSVSPDTLARLQEACQGSMQCVHDILATKNTNLGLQSLQDQKKIYKLSVTFGNVPPILSEPTVIRCKLNTTVRVQFVAHDANRDSVSFSLLYPRPPLATIGRDDGVLVWTPLNTQPVLLTVQVSDHMSSSLLIPILQLCSCLNGGTCQYQSVAENHLQGKFQVAGCLCPPGFGGRYCGNRTDVCKGTPCFPGVDCFSQQERDSFSCGECPPPTVSNDRQGYKCFENDFCLPPFRFPCHEMAVCYSTGYNYTCRCKPGFSGNGRECTDIDECQTPETCPNAKFECVNTPGSVYCSCRYQSSLDSNGCGDSPNPTGWNIFNASVTWSSPKTGQQQLKQLEQILSLGFQNKFYSASSILLPNSGSEEGNEHRINVSSDTPHWYILDYLSRVGHYYGITSAYVGDLDECHSNETVCTHPAVCYNTYGGYRCMCNGTDMKESQSCILDGNGLNKPGLIDATTREDNKPLILGLVLGIGIPLLLLLLLAALACFCCCHRKTVTGEIPHLLPEYVQEHFSSHFNYSNPALHYKSHCSPRILDNITPRIKCHNPACPSSDTCTHACSCMPAEGEKINI</sequence>
<gene>
    <name evidence="1" type="ORF">PDJAM_G00188280</name>
</gene>
<accession>A0ACC5Y4U3</accession>
<comment type="caution">
    <text evidence="1">The sequence shown here is derived from an EMBL/GenBank/DDBJ whole genome shotgun (WGS) entry which is preliminary data.</text>
</comment>
<reference evidence="1" key="1">
    <citation type="submission" date="2020-02" db="EMBL/GenBank/DDBJ databases">
        <title>Genome sequencing of the panga catfish, Pangasius djambal.</title>
        <authorList>
            <person name="Wen M."/>
            <person name="Zahm M."/>
            <person name="Roques C."/>
            <person name="Cabau C."/>
            <person name="Klopp C."/>
            <person name="Donnadieu C."/>
            <person name="Jouanno E."/>
            <person name="Avarre J.-C."/>
            <person name="Campet M."/>
            <person name="Ha T."/>
            <person name="Dugue R."/>
            <person name="Lampietro C."/>
            <person name="Louis A."/>
            <person name="Herpin A."/>
            <person name="Echchiki A."/>
            <person name="Berthelot C."/>
            <person name="Parey E."/>
            <person name="Roest-Crollius H."/>
            <person name="Braasch I."/>
            <person name="Postlethwait J.H."/>
            <person name="Bobe J."/>
            <person name="Montfort J."/>
            <person name="Bouchez O."/>
            <person name="Begum T."/>
            <person name="Schartl M."/>
            <person name="Gustiano R."/>
            <person name="Guiguen Y."/>
        </authorList>
    </citation>
    <scope>NUCLEOTIDE SEQUENCE</scope>
    <source>
        <strain evidence="1">Pdj_M5554</strain>
    </source>
</reference>
<keyword evidence="2" id="KW-1185">Reference proteome</keyword>
<protein>
    <submittedName>
        <fullName evidence="1">Uncharacterized protein</fullName>
    </submittedName>
</protein>
<organism evidence="1 2">
    <name type="scientific">Pangasius djambal</name>
    <dbReference type="NCBI Taxonomy" id="1691987"/>
    <lineage>
        <taxon>Eukaryota</taxon>
        <taxon>Metazoa</taxon>
        <taxon>Chordata</taxon>
        <taxon>Craniata</taxon>
        <taxon>Vertebrata</taxon>
        <taxon>Euteleostomi</taxon>
        <taxon>Actinopterygii</taxon>
        <taxon>Neopterygii</taxon>
        <taxon>Teleostei</taxon>
        <taxon>Ostariophysi</taxon>
        <taxon>Siluriformes</taxon>
        <taxon>Pangasiidae</taxon>
        <taxon>Pangasius</taxon>
    </lineage>
</organism>
<dbReference type="Proteomes" id="UP000830395">
    <property type="component" value="Chromosome 3"/>
</dbReference>
<dbReference type="EMBL" id="CM040977">
    <property type="protein sequence ID" value="MCJ8730780.1"/>
    <property type="molecule type" value="Genomic_DNA"/>
</dbReference>